<protein>
    <submittedName>
        <fullName evidence="1">Uncharacterized protein</fullName>
    </submittedName>
</protein>
<name>A0BJV5_PARTE</name>
<dbReference type="HOGENOM" id="CLU_1953005_0_0_1"/>
<keyword evidence="2" id="KW-1185">Reference proteome</keyword>
<gene>
    <name evidence="1" type="ORF">GSPATT00029451001</name>
</gene>
<dbReference type="RefSeq" id="XP_001426220.1">
    <property type="nucleotide sequence ID" value="XM_001426183.1"/>
</dbReference>
<dbReference type="Proteomes" id="UP000000600">
    <property type="component" value="Unassembled WGS sequence"/>
</dbReference>
<dbReference type="GeneID" id="5012004"/>
<dbReference type="AlphaFoldDB" id="A0BJV5"/>
<evidence type="ECO:0000313" key="1">
    <source>
        <dbReference type="EMBL" id="CAK58822.1"/>
    </source>
</evidence>
<accession>A0BJV5</accession>
<organism evidence="1 2">
    <name type="scientific">Paramecium tetraurelia</name>
    <dbReference type="NCBI Taxonomy" id="5888"/>
    <lineage>
        <taxon>Eukaryota</taxon>
        <taxon>Sar</taxon>
        <taxon>Alveolata</taxon>
        <taxon>Ciliophora</taxon>
        <taxon>Intramacronucleata</taxon>
        <taxon>Oligohymenophorea</taxon>
        <taxon>Peniculida</taxon>
        <taxon>Parameciidae</taxon>
        <taxon>Paramecium</taxon>
    </lineage>
</organism>
<sequence length="129" mass="15127">MALIKEYIQQQPKVALNIQYLDGCANMKEEQPAQYFCLEYLQITIKKASPMQKRSHRDRNSNIIKSYNRISNHSLSHQKIGRICIYLGIIKIYRGCNRKIFQPFDVEIINQEAIFARQSSLNESQAYII</sequence>
<dbReference type="InParanoid" id="A0BJV5"/>
<reference evidence="1 2" key="1">
    <citation type="journal article" date="2006" name="Nature">
        <title>Global trends of whole-genome duplications revealed by the ciliate Paramecium tetraurelia.</title>
        <authorList>
            <consortium name="Genoscope"/>
            <person name="Aury J.-M."/>
            <person name="Jaillon O."/>
            <person name="Duret L."/>
            <person name="Noel B."/>
            <person name="Jubin C."/>
            <person name="Porcel B.M."/>
            <person name="Segurens B."/>
            <person name="Daubin V."/>
            <person name="Anthouard V."/>
            <person name="Aiach N."/>
            <person name="Arnaiz O."/>
            <person name="Billaut A."/>
            <person name="Beisson J."/>
            <person name="Blanc I."/>
            <person name="Bouhouche K."/>
            <person name="Camara F."/>
            <person name="Duharcourt S."/>
            <person name="Guigo R."/>
            <person name="Gogendeau D."/>
            <person name="Katinka M."/>
            <person name="Keller A.-M."/>
            <person name="Kissmehl R."/>
            <person name="Klotz C."/>
            <person name="Koll F."/>
            <person name="Le Moue A."/>
            <person name="Lepere C."/>
            <person name="Malinsky S."/>
            <person name="Nowacki M."/>
            <person name="Nowak J.K."/>
            <person name="Plattner H."/>
            <person name="Poulain J."/>
            <person name="Ruiz F."/>
            <person name="Serrano V."/>
            <person name="Zagulski M."/>
            <person name="Dessen P."/>
            <person name="Betermier M."/>
            <person name="Weissenbach J."/>
            <person name="Scarpelli C."/>
            <person name="Schachter V."/>
            <person name="Sperling L."/>
            <person name="Meyer E."/>
            <person name="Cohen J."/>
            <person name="Wincker P."/>
        </authorList>
    </citation>
    <scope>NUCLEOTIDE SEQUENCE [LARGE SCALE GENOMIC DNA]</scope>
    <source>
        <strain evidence="1 2">Stock d4-2</strain>
    </source>
</reference>
<evidence type="ECO:0000313" key="2">
    <source>
        <dbReference type="Proteomes" id="UP000000600"/>
    </source>
</evidence>
<proteinExistence type="predicted"/>
<dbReference type="KEGG" id="ptm:GSPATT00029451001"/>
<dbReference type="EMBL" id="CT867998">
    <property type="protein sequence ID" value="CAK58822.1"/>
    <property type="molecule type" value="Genomic_DNA"/>
</dbReference>